<reference evidence="2 3" key="1">
    <citation type="submission" date="2014-03" db="EMBL/GenBank/DDBJ databases">
        <title>Genomics of Bifidobacteria.</title>
        <authorList>
            <person name="Ventura M."/>
            <person name="Milani C."/>
            <person name="Lugli G.A."/>
        </authorList>
    </citation>
    <scope>NUCLEOTIDE SEQUENCE [LARGE SCALE GENOMIC DNA]</scope>
    <source>
        <strain evidence="2 3">LMG 21589</strain>
    </source>
</reference>
<sequence length="244" mass="27912">MRRMNEKSEELYARWTRIRYAPWKGNSILAQADAECEVRPQVESCFSVSLESMMDACRMINELATINSHYAVIRTAVESSATGVWLSTSGKKRKMVFYSIKLSYRDNENMLSLAEESPERNSSLIDNRRRKRERLEEQEQQLEGYETKNIKTFPQYTQILKAADERIQKRATYTAVRAWRICSGLAHGSRDNVIGLAEAIPTGRGDARTEEVQIRQNTLLSAACLNVAVENCERILAEYEKATA</sequence>
<name>A0A087D422_9BIFI</name>
<evidence type="ECO:0000313" key="2">
    <source>
        <dbReference type="EMBL" id="KFI90272.1"/>
    </source>
</evidence>
<evidence type="ECO:0000313" key="3">
    <source>
        <dbReference type="Proteomes" id="UP000029033"/>
    </source>
</evidence>
<dbReference type="EMBL" id="JGZO01000031">
    <property type="protein sequence ID" value="KFI90272.1"/>
    <property type="molecule type" value="Genomic_DNA"/>
</dbReference>
<keyword evidence="3" id="KW-1185">Reference proteome</keyword>
<keyword evidence="1" id="KW-0175">Coiled coil</keyword>
<dbReference type="AlphaFoldDB" id="A0A087D422"/>
<feature type="coiled-coil region" evidence="1">
    <location>
        <begin position="121"/>
        <end position="148"/>
    </location>
</feature>
<organism evidence="2 3">
    <name type="scientific">Bifidobacterium scardovii</name>
    <dbReference type="NCBI Taxonomy" id="158787"/>
    <lineage>
        <taxon>Bacteria</taxon>
        <taxon>Bacillati</taxon>
        <taxon>Actinomycetota</taxon>
        <taxon>Actinomycetes</taxon>
        <taxon>Bifidobacteriales</taxon>
        <taxon>Bifidobacteriaceae</taxon>
        <taxon>Bifidobacterium</taxon>
    </lineage>
</organism>
<proteinExistence type="predicted"/>
<dbReference type="Proteomes" id="UP000029033">
    <property type="component" value="Unassembled WGS sequence"/>
</dbReference>
<accession>A0A087D422</accession>
<comment type="caution">
    <text evidence="2">The sequence shown here is derived from an EMBL/GenBank/DDBJ whole genome shotgun (WGS) entry which is preliminary data.</text>
</comment>
<evidence type="ECO:0000256" key="1">
    <source>
        <dbReference type="SAM" id="Coils"/>
    </source>
</evidence>
<protein>
    <submittedName>
        <fullName evidence="2">Uncharacterized protein</fullName>
    </submittedName>
</protein>
<dbReference type="STRING" id="158787.BSCA_1883"/>
<gene>
    <name evidence="2" type="ORF">BSCA_1883</name>
</gene>